<dbReference type="InterPro" id="IPR036052">
    <property type="entry name" value="TrpB-like_PALP_sf"/>
</dbReference>
<dbReference type="Pfam" id="PF00291">
    <property type="entry name" value="PALP"/>
    <property type="match status" value="1"/>
</dbReference>
<evidence type="ECO:0000259" key="1">
    <source>
        <dbReference type="Pfam" id="PF00291"/>
    </source>
</evidence>
<feature type="domain" description="Tryptophan synthase beta chain-like PALP" evidence="1">
    <location>
        <begin position="34"/>
        <end position="344"/>
    </location>
</feature>
<dbReference type="eggNOG" id="KOG1251">
    <property type="taxonomic scope" value="Eukaryota"/>
</dbReference>
<dbReference type="PhylomeDB" id="S8B3T1"/>
<gene>
    <name evidence="2" type="ORF">PDE_08415</name>
</gene>
<dbReference type="HOGENOM" id="CLU_021802_8_4_1"/>
<dbReference type="Gene3D" id="3.40.50.1100">
    <property type="match status" value="2"/>
</dbReference>
<evidence type="ECO:0000313" key="2">
    <source>
        <dbReference type="EMBL" id="EPS33453.1"/>
    </source>
</evidence>
<accession>S8B3T1</accession>
<dbReference type="SUPFAM" id="SSF53686">
    <property type="entry name" value="Tryptophan synthase beta subunit-like PLP-dependent enzymes"/>
    <property type="match status" value="1"/>
</dbReference>
<dbReference type="AlphaFoldDB" id="S8B3T1"/>
<dbReference type="EMBL" id="KB644415">
    <property type="protein sequence ID" value="EPS33453.1"/>
    <property type="molecule type" value="Genomic_DNA"/>
</dbReference>
<dbReference type="PANTHER" id="PTHR42937:SF1">
    <property type="entry name" value="DIAMINOPROPIONATE AMMONIA-LYASE"/>
    <property type="match status" value="1"/>
</dbReference>
<proteinExistence type="predicted"/>
<organism evidence="2 3">
    <name type="scientific">Penicillium oxalicum (strain 114-2 / CGMCC 5302)</name>
    <name type="common">Penicillium decumbens</name>
    <dbReference type="NCBI Taxonomy" id="933388"/>
    <lineage>
        <taxon>Eukaryota</taxon>
        <taxon>Fungi</taxon>
        <taxon>Dikarya</taxon>
        <taxon>Ascomycota</taxon>
        <taxon>Pezizomycotina</taxon>
        <taxon>Eurotiomycetes</taxon>
        <taxon>Eurotiomycetidae</taxon>
        <taxon>Eurotiales</taxon>
        <taxon>Aspergillaceae</taxon>
        <taxon>Penicillium</taxon>
    </lineage>
</organism>
<name>S8B3T1_PENO1</name>
<dbReference type="STRING" id="933388.S8B3T1"/>
<protein>
    <recommendedName>
        <fullName evidence="1">Tryptophan synthase beta chain-like PALP domain-containing protein</fullName>
    </recommendedName>
</protein>
<dbReference type="PANTHER" id="PTHR42937">
    <property type="match status" value="1"/>
</dbReference>
<dbReference type="OrthoDB" id="10059875at2759"/>
<dbReference type="NCBIfam" id="NF006058">
    <property type="entry name" value="PRK08206.1"/>
    <property type="match status" value="1"/>
</dbReference>
<dbReference type="InterPro" id="IPR001926">
    <property type="entry name" value="TrpB-like_PALP"/>
</dbReference>
<reference evidence="2 3" key="1">
    <citation type="journal article" date="2013" name="PLoS ONE">
        <title>Genomic and secretomic analyses reveal unique features of the lignocellulolytic enzyme system of Penicillium decumbens.</title>
        <authorList>
            <person name="Liu G."/>
            <person name="Zhang L."/>
            <person name="Wei X."/>
            <person name="Zou G."/>
            <person name="Qin Y."/>
            <person name="Ma L."/>
            <person name="Li J."/>
            <person name="Zheng H."/>
            <person name="Wang S."/>
            <person name="Wang C."/>
            <person name="Xun L."/>
            <person name="Zhao G.-P."/>
            <person name="Zhou Z."/>
            <person name="Qu Y."/>
        </authorList>
    </citation>
    <scope>NUCLEOTIDE SEQUENCE [LARGE SCALE GENOMIC DNA]</scope>
    <source>
        <strain evidence="3">114-2 / CGMCC 5302</strain>
    </source>
</reference>
<dbReference type="Proteomes" id="UP000019376">
    <property type="component" value="Unassembled WGS sequence"/>
</dbReference>
<evidence type="ECO:0000313" key="3">
    <source>
        <dbReference type="Proteomes" id="UP000019376"/>
    </source>
</evidence>
<keyword evidence="3" id="KW-1185">Reference proteome</keyword>
<sequence>MGSTEGLYANVQAASERCDIGETSAVTEFHQALPQYAPTPLVPLPELAKEIGIRAVYVKDESNRFGLPSFKVLGASWGCFRAIVHHLGLSLASSLPKVSAEAVTGGLSLVAATEGNHGRAVAFMARLLKIPARVHVPCSMDVSTRNLIAGEGACVVISQGDYDQAVHEAFRQAKELPGALFIQDTAFEGYTDVPAWIVQGYSTMLKEIEEQLSLLGEKADLMITPVGVGSLAHAVVQHCKSREKPVSVATVEPDSAPCLFMSLQAGKPVNVKTSSTIMDGMNCGTVSTTAWPDLHRLVDFSITVSSHESHEAVEFLSQNQIFAGPCGGASLAALRRLSTHVAASSSLSKNSVFVLLSTEGSRKYSLPYDVR</sequence>